<keyword evidence="5" id="KW-0675">Receptor</keyword>
<dbReference type="SUPFAM" id="SSF58038">
    <property type="entry name" value="SNARE fusion complex"/>
    <property type="match status" value="1"/>
</dbReference>
<organism evidence="5 6">
    <name type="scientific">Starmerella bacillaris</name>
    <name type="common">Yeast</name>
    <name type="synonym">Candida zemplinina</name>
    <dbReference type="NCBI Taxonomy" id="1247836"/>
    <lineage>
        <taxon>Eukaryota</taxon>
        <taxon>Fungi</taxon>
        <taxon>Dikarya</taxon>
        <taxon>Ascomycota</taxon>
        <taxon>Saccharomycotina</taxon>
        <taxon>Dipodascomycetes</taxon>
        <taxon>Dipodascales</taxon>
        <taxon>Trichomonascaceae</taxon>
        <taxon>Starmerella</taxon>
    </lineage>
</organism>
<protein>
    <submittedName>
        <fullName evidence="5">SNAP receptor</fullName>
    </submittedName>
</protein>
<name>A0AAV5RHK7_STABA</name>
<keyword evidence="1" id="KW-0175">Coiled coil</keyword>
<evidence type="ECO:0000313" key="6">
    <source>
        <dbReference type="Proteomes" id="UP001362899"/>
    </source>
</evidence>
<keyword evidence="6" id="KW-1185">Reference proteome</keyword>
<proteinExistence type="predicted"/>
<evidence type="ECO:0000259" key="4">
    <source>
        <dbReference type="PROSITE" id="PS50892"/>
    </source>
</evidence>
<feature type="transmembrane region" description="Helical" evidence="3">
    <location>
        <begin position="87"/>
        <end position="109"/>
    </location>
</feature>
<dbReference type="PIRSF" id="PIRSF005409">
    <property type="entry name" value="Synaptobrevin_euk"/>
    <property type="match status" value="1"/>
</dbReference>
<evidence type="ECO:0000256" key="2">
    <source>
        <dbReference type="SAM" id="MobiDB-lite"/>
    </source>
</evidence>
<dbReference type="EMBL" id="BTGC01000003">
    <property type="protein sequence ID" value="GMM50577.1"/>
    <property type="molecule type" value="Genomic_DNA"/>
</dbReference>
<dbReference type="PANTHER" id="PTHR45701">
    <property type="entry name" value="SYNAPTOBREVIN FAMILY MEMBER"/>
    <property type="match status" value="1"/>
</dbReference>
<evidence type="ECO:0000313" key="5">
    <source>
        <dbReference type="EMBL" id="GMM50577.1"/>
    </source>
</evidence>
<dbReference type="InterPro" id="IPR016444">
    <property type="entry name" value="Synaptobrevin/VAMP"/>
</dbReference>
<evidence type="ECO:0000256" key="3">
    <source>
        <dbReference type="SAM" id="Phobius"/>
    </source>
</evidence>
<dbReference type="InterPro" id="IPR042855">
    <property type="entry name" value="V_SNARE_CC"/>
</dbReference>
<keyword evidence="3" id="KW-1133">Transmembrane helix</keyword>
<dbReference type="GO" id="GO:0016020">
    <property type="term" value="C:membrane"/>
    <property type="evidence" value="ECO:0007669"/>
    <property type="project" value="InterPro"/>
</dbReference>
<evidence type="ECO:0000256" key="1">
    <source>
        <dbReference type="PROSITE-ProRule" id="PRU00290"/>
    </source>
</evidence>
<dbReference type="Gene3D" id="1.20.5.110">
    <property type="match status" value="1"/>
</dbReference>
<keyword evidence="3" id="KW-0472">Membrane</keyword>
<comment type="caution">
    <text evidence="5">The sequence shown here is derived from an EMBL/GenBank/DDBJ whole genome shotgun (WGS) entry which is preliminary data.</text>
</comment>
<feature type="domain" description="V-SNARE coiled-coil homology" evidence="4">
    <location>
        <begin position="21"/>
        <end position="81"/>
    </location>
</feature>
<gene>
    <name evidence="5" type="ORF">DASB73_015350</name>
</gene>
<dbReference type="AlphaFoldDB" id="A0AAV5RHK7"/>
<reference evidence="5 6" key="1">
    <citation type="journal article" date="2023" name="Elife">
        <title>Identification of key yeast species and microbe-microbe interactions impacting larval growth of Drosophila in the wild.</title>
        <authorList>
            <person name="Mure A."/>
            <person name="Sugiura Y."/>
            <person name="Maeda R."/>
            <person name="Honda K."/>
            <person name="Sakurai N."/>
            <person name="Takahashi Y."/>
            <person name="Watada M."/>
            <person name="Katoh T."/>
            <person name="Gotoh A."/>
            <person name="Gotoh Y."/>
            <person name="Taniguchi I."/>
            <person name="Nakamura K."/>
            <person name="Hayashi T."/>
            <person name="Katayama T."/>
            <person name="Uemura T."/>
            <person name="Hattori Y."/>
        </authorList>
    </citation>
    <scope>NUCLEOTIDE SEQUENCE [LARGE SCALE GENOMIC DNA]</scope>
    <source>
        <strain evidence="5 6">SB-73</strain>
    </source>
</reference>
<dbReference type="Pfam" id="PF00957">
    <property type="entry name" value="Synaptobrevin"/>
    <property type="match status" value="1"/>
</dbReference>
<dbReference type="GO" id="GO:0016192">
    <property type="term" value="P:vesicle-mediated transport"/>
    <property type="evidence" value="ECO:0007669"/>
    <property type="project" value="InterPro"/>
</dbReference>
<keyword evidence="3" id="KW-0812">Transmembrane</keyword>
<sequence>MSSAEPYDPYIPAASQPGESRTATIQAQIDDTVGVMRENINKVAARGRGLDDLQDKTDNLAASAAGFHSGANRVRKQMWWKDMKMRFCLIALVIIVIVVVVVVPIATLVKN</sequence>
<feature type="region of interest" description="Disordered" evidence="2">
    <location>
        <begin position="1"/>
        <end position="22"/>
    </location>
</feature>
<dbReference type="PROSITE" id="PS50892">
    <property type="entry name" value="V_SNARE"/>
    <property type="match status" value="1"/>
</dbReference>
<dbReference type="PRINTS" id="PR00219">
    <property type="entry name" value="SYNAPTOBREVN"/>
</dbReference>
<dbReference type="CDD" id="cd15874">
    <property type="entry name" value="R-SNARE_Snc1"/>
    <property type="match status" value="1"/>
</dbReference>
<dbReference type="Proteomes" id="UP001362899">
    <property type="component" value="Unassembled WGS sequence"/>
</dbReference>
<dbReference type="InterPro" id="IPR001388">
    <property type="entry name" value="Synaptobrevin-like"/>
</dbReference>
<accession>A0AAV5RHK7</accession>